<keyword evidence="3" id="KW-1185">Reference proteome</keyword>
<accession>A0A0D2L6Z1</accession>
<reference evidence="3" key="1">
    <citation type="submission" date="2014-04" db="EMBL/GenBank/DDBJ databases">
        <title>Evolutionary Origins and Diversification of the Mycorrhizal Mutualists.</title>
        <authorList>
            <consortium name="DOE Joint Genome Institute"/>
            <consortium name="Mycorrhizal Genomics Consortium"/>
            <person name="Kohler A."/>
            <person name="Kuo A."/>
            <person name="Nagy L.G."/>
            <person name="Floudas D."/>
            <person name="Copeland A."/>
            <person name="Barry K.W."/>
            <person name="Cichocki N."/>
            <person name="Veneault-Fourrey C."/>
            <person name="LaButti K."/>
            <person name="Lindquist E.A."/>
            <person name="Lipzen A."/>
            <person name="Lundell T."/>
            <person name="Morin E."/>
            <person name="Murat C."/>
            <person name="Riley R."/>
            <person name="Ohm R."/>
            <person name="Sun H."/>
            <person name="Tunlid A."/>
            <person name="Henrissat B."/>
            <person name="Grigoriev I.V."/>
            <person name="Hibbett D.S."/>
            <person name="Martin F."/>
        </authorList>
    </citation>
    <scope>NUCLEOTIDE SEQUENCE [LARGE SCALE GENOMIC DNA]</scope>
    <source>
        <strain evidence="3">FD-334 SS-4</strain>
    </source>
</reference>
<dbReference type="EMBL" id="KN817547">
    <property type="protein sequence ID" value="KJA22787.1"/>
    <property type="molecule type" value="Genomic_DNA"/>
</dbReference>
<protein>
    <submittedName>
        <fullName evidence="2">Uncharacterized protein</fullName>
    </submittedName>
</protein>
<evidence type="ECO:0000313" key="3">
    <source>
        <dbReference type="Proteomes" id="UP000054270"/>
    </source>
</evidence>
<name>A0A0D2L6Z1_HYPSF</name>
<evidence type="ECO:0000313" key="2">
    <source>
        <dbReference type="EMBL" id="KJA22787.1"/>
    </source>
</evidence>
<feature type="region of interest" description="Disordered" evidence="1">
    <location>
        <begin position="60"/>
        <end position="87"/>
    </location>
</feature>
<gene>
    <name evidence="2" type="ORF">HYPSUDRAFT_66775</name>
</gene>
<dbReference type="Proteomes" id="UP000054270">
    <property type="component" value="Unassembled WGS sequence"/>
</dbReference>
<dbReference type="AlphaFoldDB" id="A0A0D2L6Z1"/>
<proteinExistence type="predicted"/>
<sequence length="87" mass="9329">MPSGKPCCPPFARISLPAYSHTSLSWVLRVIAANIVEVISLPCAPAPARPEAFAHIFPDAGCSSSSTRRPSRRQSSLAILLHDDPYA</sequence>
<feature type="compositionally biased region" description="Low complexity" evidence="1">
    <location>
        <begin position="63"/>
        <end position="76"/>
    </location>
</feature>
<organism evidence="2 3">
    <name type="scientific">Hypholoma sublateritium (strain FD-334 SS-4)</name>
    <dbReference type="NCBI Taxonomy" id="945553"/>
    <lineage>
        <taxon>Eukaryota</taxon>
        <taxon>Fungi</taxon>
        <taxon>Dikarya</taxon>
        <taxon>Basidiomycota</taxon>
        <taxon>Agaricomycotina</taxon>
        <taxon>Agaricomycetes</taxon>
        <taxon>Agaricomycetidae</taxon>
        <taxon>Agaricales</taxon>
        <taxon>Agaricineae</taxon>
        <taxon>Strophariaceae</taxon>
        <taxon>Hypholoma</taxon>
    </lineage>
</organism>
<evidence type="ECO:0000256" key="1">
    <source>
        <dbReference type="SAM" id="MobiDB-lite"/>
    </source>
</evidence>